<organism evidence="2 3">
    <name type="scientific">Xenorhabdus aichiensis</name>
    <dbReference type="NCBI Taxonomy" id="3025874"/>
    <lineage>
        <taxon>Bacteria</taxon>
        <taxon>Pseudomonadati</taxon>
        <taxon>Pseudomonadota</taxon>
        <taxon>Gammaproteobacteria</taxon>
        <taxon>Enterobacterales</taxon>
        <taxon>Morganellaceae</taxon>
        <taxon>Xenorhabdus</taxon>
    </lineage>
</organism>
<evidence type="ECO:0000313" key="2">
    <source>
        <dbReference type="EMBL" id="MDC9622270.1"/>
    </source>
</evidence>
<dbReference type="SMART" id="SM00923">
    <property type="entry name" value="MbtH"/>
    <property type="match status" value="1"/>
</dbReference>
<accession>A0ABT5M5P1</accession>
<dbReference type="RefSeq" id="WP_273579887.1">
    <property type="nucleotide sequence ID" value="NZ_JAQRFO010000023.1"/>
</dbReference>
<dbReference type="Pfam" id="PF03621">
    <property type="entry name" value="MbtH"/>
    <property type="match status" value="1"/>
</dbReference>
<dbReference type="InterPro" id="IPR038020">
    <property type="entry name" value="MbtH-like_sf"/>
</dbReference>
<dbReference type="EMBL" id="JAQRFO010000023">
    <property type="protein sequence ID" value="MDC9622270.1"/>
    <property type="molecule type" value="Genomic_DNA"/>
</dbReference>
<feature type="domain" description="MbtH-like" evidence="1">
    <location>
        <begin position="2"/>
        <end position="44"/>
    </location>
</feature>
<dbReference type="InterPro" id="IPR005153">
    <property type="entry name" value="MbtH-like_dom"/>
</dbReference>
<evidence type="ECO:0000259" key="1">
    <source>
        <dbReference type="SMART" id="SM00923"/>
    </source>
</evidence>
<proteinExistence type="predicted"/>
<evidence type="ECO:0000313" key="3">
    <source>
        <dbReference type="Proteomes" id="UP001214757"/>
    </source>
</evidence>
<dbReference type="Gene3D" id="3.90.820.10">
    <property type="entry name" value="Structural Genomics, Unknown Function 30-nov-00 1gh9 Mol_id"/>
    <property type="match status" value="1"/>
</dbReference>
<comment type="caution">
    <text evidence="2">The sequence shown here is derived from an EMBL/GenBank/DDBJ whole genome shotgun (WGS) entry which is preliminary data.</text>
</comment>
<name>A0ABT5M5P1_9GAMM</name>
<protein>
    <submittedName>
        <fullName evidence="2">MbtH family NRPS accessory protein</fullName>
    </submittedName>
</protein>
<dbReference type="Proteomes" id="UP001214757">
    <property type="component" value="Unassembled WGS sequence"/>
</dbReference>
<reference evidence="2 3" key="1">
    <citation type="submission" date="2023-02" db="EMBL/GenBank/DDBJ databases">
        <title>Entomopathogenic bacteria.</title>
        <authorList>
            <person name="Machado R.A."/>
        </authorList>
    </citation>
    <scope>NUCLEOTIDE SEQUENCE [LARGE SCALE GENOMIC DNA]</scope>
    <source>
        <strain evidence="2 3">XENO-7</strain>
    </source>
</reference>
<dbReference type="SUPFAM" id="SSF160582">
    <property type="entry name" value="MbtH-like"/>
    <property type="match status" value="1"/>
</dbReference>
<sequence length="51" mass="5783">MNWIVVVNSRKKYSVWPEAYVLPVGWVAIGMIGSKEECLNHIAGIWPKPTN</sequence>
<keyword evidence="3" id="KW-1185">Reference proteome</keyword>
<gene>
    <name evidence="2" type="ORF">PSI22_11660</name>
</gene>